<evidence type="ECO:0000259" key="9">
    <source>
        <dbReference type="Pfam" id="PF25198"/>
    </source>
</evidence>
<comment type="similarity">
    <text evidence="2">Belongs to the GerABKC lipoprotein family.</text>
</comment>
<feature type="domain" description="Spore germination protein N-terminal" evidence="9">
    <location>
        <begin position="23"/>
        <end position="197"/>
    </location>
</feature>
<dbReference type="AlphaFoldDB" id="A0A927H3M1"/>
<keyword evidence="7" id="KW-0449">Lipoprotein</keyword>
<dbReference type="PROSITE" id="PS51257">
    <property type="entry name" value="PROKAR_LIPOPROTEIN"/>
    <property type="match status" value="1"/>
</dbReference>
<evidence type="ECO:0000313" key="11">
    <source>
        <dbReference type="Proteomes" id="UP000639396"/>
    </source>
</evidence>
<dbReference type="GO" id="GO:0009847">
    <property type="term" value="P:spore germination"/>
    <property type="evidence" value="ECO:0007669"/>
    <property type="project" value="InterPro"/>
</dbReference>
<dbReference type="PANTHER" id="PTHR35789:SF1">
    <property type="entry name" value="SPORE GERMINATION PROTEIN B3"/>
    <property type="match status" value="1"/>
</dbReference>
<gene>
    <name evidence="10" type="ORF">IDH45_31355</name>
</gene>
<organism evidence="10 11">
    <name type="scientific">Paenibacillus oceani</name>
    <dbReference type="NCBI Taxonomy" id="2772510"/>
    <lineage>
        <taxon>Bacteria</taxon>
        <taxon>Bacillati</taxon>
        <taxon>Bacillota</taxon>
        <taxon>Bacilli</taxon>
        <taxon>Bacillales</taxon>
        <taxon>Paenibacillaceae</taxon>
        <taxon>Paenibacillus</taxon>
    </lineage>
</organism>
<dbReference type="GO" id="GO:0016020">
    <property type="term" value="C:membrane"/>
    <property type="evidence" value="ECO:0007669"/>
    <property type="project" value="UniProtKB-SubCell"/>
</dbReference>
<evidence type="ECO:0000256" key="7">
    <source>
        <dbReference type="ARBA" id="ARBA00023288"/>
    </source>
</evidence>
<evidence type="ECO:0000256" key="5">
    <source>
        <dbReference type="ARBA" id="ARBA00023136"/>
    </source>
</evidence>
<dbReference type="RefSeq" id="WP_190932095.1">
    <property type="nucleotide sequence ID" value="NZ_JACXJA010000060.1"/>
</dbReference>
<feature type="domain" description="Spore germination GerAC-like C-terminal" evidence="8">
    <location>
        <begin position="225"/>
        <end position="387"/>
    </location>
</feature>
<dbReference type="InterPro" id="IPR046953">
    <property type="entry name" value="Spore_GerAC-like_C"/>
</dbReference>
<keyword evidence="5" id="KW-0472">Membrane</keyword>
<dbReference type="Pfam" id="PF25198">
    <property type="entry name" value="Spore_GerAC_N"/>
    <property type="match status" value="1"/>
</dbReference>
<evidence type="ECO:0000256" key="2">
    <source>
        <dbReference type="ARBA" id="ARBA00007886"/>
    </source>
</evidence>
<dbReference type="Gene3D" id="6.20.190.10">
    <property type="entry name" value="Nutrient germinant receptor protein C, domain 1"/>
    <property type="match status" value="1"/>
</dbReference>
<name>A0A927H3M1_9BACL</name>
<dbReference type="Pfam" id="PF05504">
    <property type="entry name" value="Spore_GerAC"/>
    <property type="match status" value="1"/>
</dbReference>
<keyword evidence="11" id="KW-1185">Reference proteome</keyword>
<dbReference type="NCBIfam" id="TIGR02887">
    <property type="entry name" value="spore_ger_x_C"/>
    <property type="match status" value="1"/>
</dbReference>
<evidence type="ECO:0000256" key="6">
    <source>
        <dbReference type="ARBA" id="ARBA00023139"/>
    </source>
</evidence>
<evidence type="ECO:0000313" key="10">
    <source>
        <dbReference type="EMBL" id="MBD2866477.1"/>
    </source>
</evidence>
<keyword evidence="4" id="KW-0732">Signal</keyword>
<dbReference type="InterPro" id="IPR038501">
    <property type="entry name" value="Spore_GerAC_C_sf"/>
</dbReference>
<evidence type="ECO:0000256" key="4">
    <source>
        <dbReference type="ARBA" id="ARBA00022729"/>
    </source>
</evidence>
<comment type="caution">
    <text evidence="10">The sequence shown here is derived from an EMBL/GenBank/DDBJ whole genome shotgun (WGS) entry which is preliminary data.</text>
</comment>
<sequence>MKRITATFAISILTIALLSGCWNRRELNDLSIALGVGIDKQGEKYQISIQIVNPQEIAARKGGGDNSPVTIYDETGKTMFEIFRRMTTHTPRKIYMSHLRMLIISEEVAKEGIQNILDVFARDHEMRTDFYVIIARDTEAKQVLSILQPLEKVPANFLYKTLQTSESVWAPTVGVFLDELMTDLMTTGKEATLTGVRVMGEAEGGITVDNLKTTQTNAFLKYSTIGVFRKDKLVGWLNEEESKGYNYIVNRVKSTVGVLPCPGGGQMDVEVIRTKTKLSGKLVNGKPEITLDIRIDQNVGEVACNIDISDLDTLNRMDREGEKKIKSIVEKTVQRAQKKYKADIFGFGEAIRRSNPKEWERLQKDWEQIFPKVPVHYNIQVTTLGTGTQSNSFINKMER</sequence>
<evidence type="ECO:0000256" key="3">
    <source>
        <dbReference type="ARBA" id="ARBA00022544"/>
    </source>
</evidence>
<accession>A0A927H3M1</accession>
<dbReference type="InterPro" id="IPR057336">
    <property type="entry name" value="GerAC_N"/>
</dbReference>
<proteinExistence type="inferred from homology"/>
<dbReference type="PANTHER" id="PTHR35789">
    <property type="entry name" value="SPORE GERMINATION PROTEIN B3"/>
    <property type="match status" value="1"/>
</dbReference>
<evidence type="ECO:0000256" key="1">
    <source>
        <dbReference type="ARBA" id="ARBA00004635"/>
    </source>
</evidence>
<keyword evidence="3" id="KW-0309">Germination</keyword>
<dbReference type="Proteomes" id="UP000639396">
    <property type="component" value="Unassembled WGS sequence"/>
</dbReference>
<protein>
    <submittedName>
        <fullName evidence="10">Ger(X)C family spore germination protein</fullName>
    </submittedName>
</protein>
<dbReference type="InterPro" id="IPR008844">
    <property type="entry name" value="Spore_GerAC-like"/>
</dbReference>
<dbReference type="Gene3D" id="3.30.300.210">
    <property type="entry name" value="Nutrient germinant receptor protein C, domain 3"/>
    <property type="match status" value="1"/>
</dbReference>
<comment type="subcellular location">
    <subcellularLocation>
        <location evidence="1">Membrane</location>
        <topology evidence="1">Lipid-anchor</topology>
    </subcellularLocation>
</comment>
<dbReference type="EMBL" id="JACXJA010000060">
    <property type="protein sequence ID" value="MBD2866477.1"/>
    <property type="molecule type" value="Genomic_DNA"/>
</dbReference>
<reference evidence="10" key="1">
    <citation type="submission" date="2020-09" db="EMBL/GenBank/DDBJ databases">
        <title>A novel bacterium of genus Paenibacillus, isolated from South China Sea.</title>
        <authorList>
            <person name="Huang H."/>
            <person name="Mo K."/>
            <person name="Hu Y."/>
        </authorList>
    </citation>
    <scope>NUCLEOTIDE SEQUENCE</scope>
    <source>
        <strain evidence="10">IB182363</strain>
    </source>
</reference>
<keyword evidence="6" id="KW-0564">Palmitate</keyword>
<evidence type="ECO:0000259" key="8">
    <source>
        <dbReference type="Pfam" id="PF05504"/>
    </source>
</evidence>